<keyword evidence="2" id="KW-1185">Reference proteome</keyword>
<proteinExistence type="predicted"/>
<dbReference type="AlphaFoldDB" id="A0AAV8Q844"/>
<dbReference type="EMBL" id="JAQQAF010000007">
    <property type="protein sequence ID" value="KAJ8470470.1"/>
    <property type="molecule type" value="Genomic_DNA"/>
</dbReference>
<comment type="caution">
    <text evidence="1">The sequence shown here is derived from an EMBL/GenBank/DDBJ whole genome shotgun (WGS) entry which is preliminary data.</text>
</comment>
<reference evidence="1 2" key="1">
    <citation type="submission" date="2022-12" db="EMBL/GenBank/DDBJ databases">
        <title>Chromosome-scale assembly of the Ensete ventricosum genome.</title>
        <authorList>
            <person name="Dussert Y."/>
            <person name="Stocks J."/>
            <person name="Wendawek A."/>
            <person name="Woldeyes F."/>
            <person name="Nichols R.A."/>
            <person name="Borrell J.S."/>
        </authorList>
    </citation>
    <scope>NUCLEOTIDE SEQUENCE [LARGE SCALE GENOMIC DNA]</scope>
    <source>
        <strain evidence="2">cv. Maze</strain>
        <tissue evidence="1">Seeds</tissue>
    </source>
</reference>
<evidence type="ECO:0000313" key="1">
    <source>
        <dbReference type="EMBL" id="KAJ8470470.1"/>
    </source>
</evidence>
<protein>
    <submittedName>
        <fullName evidence="1">Uncharacterized protein</fullName>
    </submittedName>
</protein>
<gene>
    <name evidence="1" type="ORF">OPV22_024813</name>
</gene>
<organism evidence="1 2">
    <name type="scientific">Ensete ventricosum</name>
    <name type="common">Abyssinian banana</name>
    <name type="synonym">Musa ensete</name>
    <dbReference type="NCBI Taxonomy" id="4639"/>
    <lineage>
        <taxon>Eukaryota</taxon>
        <taxon>Viridiplantae</taxon>
        <taxon>Streptophyta</taxon>
        <taxon>Embryophyta</taxon>
        <taxon>Tracheophyta</taxon>
        <taxon>Spermatophyta</taxon>
        <taxon>Magnoliopsida</taxon>
        <taxon>Liliopsida</taxon>
        <taxon>Zingiberales</taxon>
        <taxon>Musaceae</taxon>
        <taxon>Ensete</taxon>
    </lineage>
</organism>
<name>A0AAV8Q844_ENSVE</name>
<accession>A0AAV8Q844</accession>
<evidence type="ECO:0000313" key="2">
    <source>
        <dbReference type="Proteomes" id="UP001222027"/>
    </source>
</evidence>
<dbReference type="Proteomes" id="UP001222027">
    <property type="component" value="Unassembled WGS sequence"/>
</dbReference>
<sequence>MNLRLRLLLTDTSFKSVTLIGFCRCIWLHTEVSWQSHLFSYSRNLQSSMAKKLSGNSHNGNLVAVCRQKMALDIRHPDAVFSQRNQMVLRPWQHKVLCQISERSELFSD</sequence>